<evidence type="ECO:0000256" key="1">
    <source>
        <dbReference type="SAM" id="MobiDB-lite"/>
    </source>
</evidence>
<dbReference type="AlphaFoldDB" id="A0A7J7K2D6"/>
<dbReference type="Gene3D" id="3.40.50.10140">
    <property type="entry name" value="Toll/interleukin-1 receptor homology (TIR) domain"/>
    <property type="match status" value="1"/>
</dbReference>
<feature type="region of interest" description="Disordered" evidence="1">
    <location>
        <begin position="500"/>
        <end position="526"/>
    </location>
</feature>
<name>A0A7J7K2D6_BUGNE</name>
<proteinExistence type="predicted"/>
<reference evidence="3" key="1">
    <citation type="submission" date="2020-06" db="EMBL/GenBank/DDBJ databases">
        <title>Draft genome of Bugula neritina, a colonial animal packing powerful symbionts and potential medicines.</title>
        <authorList>
            <person name="Rayko M."/>
        </authorList>
    </citation>
    <scope>NUCLEOTIDE SEQUENCE [LARGE SCALE GENOMIC DNA]</scope>
    <source>
        <strain evidence="3">Kwan_BN1</strain>
    </source>
</reference>
<keyword evidence="4" id="KW-1185">Reference proteome</keyword>
<dbReference type="InterPro" id="IPR000157">
    <property type="entry name" value="TIR_dom"/>
</dbReference>
<protein>
    <recommendedName>
        <fullName evidence="2">TIR domain-containing protein</fullName>
    </recommendedName>
</protein>
<dbReference type="EMBL" id="VXIV02001512">
    <property type="protein sequence ID" value="KAF6032377.1"/>
    <property type="molecule type" value="Genomic_DNA"/>
</dbReference>
<organism evidence="3 4">
    <name type="scientific">Bugula neritina</name>
    <name type="common">Brown bryozoan</name>
    <name type="synonym">Sertularia neritina</name>
    <dbReference type="NCBI Taxonomy" id="10212"/>
    <lineage>
        <taxon>Eukaryota</taxon>
        <taxon>Metazoa</taxon>
        <taxon>Spiralia</taxon>
        <taxon>Lophotrochozoa</taxon>
        <taxon>Bryozoa</taxon>
        <taxon>Gymnolaemata</taxon>
        <taxon>Cheilostomatida</taxon>
        <taxon>Flustrina</taxon>
        <taxon>Buguloidea</taxon>
        <taxon>Bugulidae</taxon>
        <taxon>Bugula</taxon>
    </lineage>
</organism>
<dbReference type="Proteomes" id="UP000593567">
    <property type="component" value="Unassembled WGS sequence"/>
</dbReference>
<dbReference type="InterPro" id="IPR035897">
    <property type="entry name" value="Toll_tir_struct_dom_sf"/>
</dbReference>
<gene>
    <name evidence="3" type="ORF">EB796_009319</name>
</gene>
<accession>A0A7J7K2D6</accession>
<evidence type="ECO:0000313" key="4">
    <source>
        <dbReference type="Proteomes" id="UP000593567"/>
    </source>
</evidence>
<sequence length="591" mass="66124">MGQGHWDVLIYHSSSDQSEQLAKKLQEIILELQQDIGQTPKVASFVEHFAIGTVFDSMEDALSRCSLMLILITKDLLDDPMALFNSNQALTDSIWNKGGDKYVPIFEDRNTMRSLRTPTYIKMLQGVCISDLETSAMSRTAMVNTIKPKLIERMDRERRQAELNSITNTYVKEINDIKHEFEKKRLEITGAAEVELLQKQYAAKLQQLAKDQSIPDIQEILVKNGIDLPFLLSDHSSGFYSQTEHREPVEHDYTAIQDDDMGEEDTVEIRGQGSPTMEELKLPAAPLPAEHRVEVVGRAAPLEVPPCTSEIDFRPVVVGEFDSIVTSGFSSVPRSLRTHDCENDSMIVECSEASIRDASSLLGSHSHANLEELDDESQFSQCGSADSAEVDMATGDNQVDLSILDTATGSRPLPMTSMTHHETDDESMVVEVDSTVGEDEVTFNQAPVQLQKTTSKESFKIPSSRVMHRSYAEYDVSTNSTLNWIISLVLVRPDDVHLSDIDGSEGDPSTSPPPGLGGLASWPRTRRGSETFRDRRPFYSNLTTTRFLSLTCVQSLSSKLSRLHQHPSLNNISEWEERPRLLDGIRTRFGW</sequence>
<dbReference type="GO" id="GO:0007165">
    <property type="term" value="P:signal transduction"/>
    <property type="evidence" value="ECO:0007669"/>
    <property type="project" value="InterPro"/>
</dbReference>
<feature type="domain" description="TIR" evidence="2">
    <location>
        <begin position="4"/>
        <end position="154"/>
    </location>
</feature>
<evidence type="ECO:0000313" key="3">
    <source>
        <dbReference type="EMBL" id="KAF6032377.1"/>
    </source>
</evidence>
<evidence type="ECO:0000259" key="2">
    <source>
        <dbReference type="PROSITE" id="PS50104"/>
    </source>
</evidence>
<dbReference type="PROSITE" id="PS50104">
    <property type="entry name" value="TIR"/>
    <property type="match status" value="1"/>
</dbReference>
<comment type="caution">
    <text evidence="3">The sequence shown here is derived from an EMBL/GenBank/DDBJ whole genome shotgun (WGS) entry which is preliminary data.</text>
</comment>